<gene>
    <name evidence="6" type="ORF">EZJ19_02475</name>
</gene>
<organism evidence="6 7">
    <name type="scientific">Parasulfuritortus cantonensis</name>
    <dbReference type="NCBI Taxonomy" id="2528202"/>
    <lineage>
        <taxon>Bacteria</taxon>
        <taxon>Pseudomonadati</taxon>
        <taxon>Pseudomonadota</taxon>
        <taxon>Betaproteobacteria</taxon>
        <taxon>Nitrosomonadales</taxon>
        <taxon>Thiobacillaceae</taxon>
        <taxon>Parasulfuritortus</taxon>
    </lineage>
</organism>
<evidence type="ECO:0000256" key="3">
    <source>
        <dbReference type="ARBA" id="ARBA00022989"/>
    </source>
</evidence>
<keyword evidence="7" id="KW-1185">Reference proteome</keyword>
<feature type="transmembrane region" description="Helical" evidence="5">
    <location>
        <begin position="44"/>
        <end position="64"/>
    </location>
</feature>
<dbReference type="RefSeq" id="WP_131444723.1">
    <property type="nucleotide sequence ID" value="NZ_SJZB01000011.1"/>
</dbReference>
<dbReference type="AlphaFoldDB" id="A0A4R1BLV4"/>
<dbReference type="Pfam" id="PF07869">
    <property type="entry name" value="DUF1656"/>
    <property type="match status" value="1"/>
</dbReference>
<keyword evidence="3 5" id="KW-1133">Transmembrane helix</keyword>
<evidence type="ECO:0000313" key="7">
    <source>
        <dbReference type="Proteomes" id="UP000295443"/>
    </source>
</evidence>
<keyword evidence="1" id="KW-1003">Cell membrane</keyword>
<protein>
    <submittedName>
        <fullName evidence="6">DUF1656 domain-containing protein</fullName>
    </submittedName>
</protein>
<sequence>MADLVLAGVRLPFLFGVLLAAGAAHLLLDRLLARLGVYGWVWHPGLFRVAVFCALFAAAGLLFYP</sequence>
<proteinExistence type="predicted"/>
<keyword evidence="4 5" id="KW-0472">Membrane</keyword>
<comment type="caution">
    <text evidence="6">The sequence shown here is derived from an EMBL/GenBank/DDBJ whole genome shotgun (WGS) entry which is preliminary data.</text>
</comment>
<dbReference type="EMBL" id="SJZB01000011">
    <property type="protein sequence ID" value="TCJ18393.1"/>
    <property type="molecule type" value="Genomic_DNA"/>
</dbReference>
<evidence type="ECO:0000256" key="4">
    <source>
        <dbReference type="ARBA" id="ARBA00023136"/>
    </source>
</evidence>
<evidence type="ECO:0000256" key="1">
    <source>
        <dbReference type="ARBA" id="ARBA00022475"/>
    </source>
</evidence>
<name>A0A4R1BLV4_9PROT</name>
<evidence type="ECO:0000313" key="6">
    <source>
        <dbReference type="EMBL" id="TCJ18393.1"/>
    </source>
</evidence>
<dbReference type="Proteomes" id="UP000295443">
    <property type="component" value="Unassembled WGS sequence"/>
</dbReference>
<keyword evidence="2 5" id="KW-0812">Transmembrane</keyword>
<reference evidence="6 7" key="1">
    <citation type="submission" date="2019-03" db="EMBL/GenBank/DDBJ databases">
        <title>Genome sequence of Thiobacillaceae bacterium LSR1, a sulfur-oxidizing bacterium isolated from freshwater sediment.</title>
        <authorList>
            <person name="Li S."/>
        </authorList>
    </citation>
    <scope>NUCLEOTIDE SEQUENCE [LARGE SCALE GENOMIC DNA]</scope>
    <source>
        <strain evidence="6 7">LSR1</strain>
    </source>
</reference>
<dbReference type="InterPro" id="IPR012451">
    <property type="entry name" value="DUF1656"/>
</dbReference>
<evidence type="ECO:0000256" key="2">
    <source>
        <dbReference type="ARBA" id="ARBA00022692"/>
    </source>
</evidence>
<evidence type="ECO:0000256" key="5">
    <source>
        <dbReference type="SAM" id="Phobius"/>
    </source>
</evidence>
<accession>A0A4R1BLV4</accession>